<dbReference type="EMBL" id="FOBM01000002">
    <property type="protein sequence ID" value="SEM07464.1"/>
    <property type="molecule type" value="Genomic_DNA"/>
</dbReference>
<sequence>MVIHIEIFTDPMMGLSYESEPFLRYLETHFEGNITFSYTMSGLVRDVHDFMTSDEIALGEEKGIATYNQRLATIYKAEENISGLPMNMENFKLFTPKERSTILLNLAYKAVELTNPELAESFLYLLRYKTVAQGRQTTKKKEILKVAKELGLDVITFDHVLGSDEVQENLKRDFHRVEQLKIYSLPAYFISFEGKSILLQGFTRLSDFLSAIYHLTMGKYAPKLVLQNQNHLLRFLKKHPLISLIELQVAYDFQTLDDVRNFIAPLVETGRVRFEPDKEGDFIRNIS</sequence>
<gene>
    <name evidence="1" type="ORF">SAMN04487839_102223</name>
</gene>
<organism evidence="1 2">
    <name type="scientific">Streptococcus gallolyticus</name>
    <dbReference type="NCBI Taxonomy" id="315405"/>
    <lineage>
        <taxon>Bacteria</taxon>
        <taxon>Bacillati</taxon>
        <taxon>Bacillota</taxon>
        <taxon>Bacilli</taxon>
        <taxon>Lactobacillales</taxon>
        <taxon>Streptococcaceae</taxon>
        <taxon>Streptococcus</taxon>
    </lineage>
</organism>
<evidence type="ECO:0000313" key="2">
    <source>
        <dbReference type="Proteomes" id="UP000182764"/>
    </source>
</evidence>
<evidence type="ECO:0000313" key="1">
    <source>
        <dbReference type="EMBL" id="SEM07464.1"/>
    </source>
</evidence>
<reference evidence="1 2" key="1">
    <citation type="submission" date="2016-10" db="EMBL/GenBank/DDBJ databases">
        <authorList>
            <person name="de Groot N.N."/>
        </authorList>
    </citation>
    <scope>NUCLEOTIDE SEQUENCE [LARGE SCALE GENOMIC DNA]</scope>
    <source>
        <strain evidence="1 2">VTM1R29</strain>
    </source>
</reference>
<dbReference type="SUPFAM" id="SSF52833">
    <property type="entry name" value="Thioredoxin-like"/>
    <property type="match status" value="1"/>
</dbReference>
<dbReference type="InterPro" id="IPR036249">
    <property type="entry name" value="Thioredoxin-like_sf"/>
</dbReference>
<dbReference type="Gene3D" id="3.40.30.10">
    <property type="entry name" value="Glutaredoxin"/>
    <property type="match status" value="1"/>
</dbReference>
<proteinExistence type="predicted"/>
<dbReference type="AlphaFoldDB" id="A0A1H7VEH9"/>
<dbReference type="GO" id="GO:0016853">
    <property type="term" value="F:isomerase activity"/>
    <property type="evidence" value="ECO:0007669"/>
    <property type="project" value="UniProtKB-KW"/>
</dbReference>
<name>A0A1H7VEH9_9STRE</name>
<keyword evidence="1" id="KW-0413">Isomerase</keyword>
<dbReference type="RefSeq" id="WP_176760986.1">
    <property type="nucleotide sequence ID" value="NZ_FNFJ01000002.1"/>
</dbReference>
<dbReference type="Pfam" id="PF13743">
    <property type="entry name" value="Thioredoxin_5"/>
    <property type="match status" value="1"/>
</dbReference>
<dbReference type="Proteomes" id="UP000182764">
    <property type="component" value="Unassembled WGS sequence"/>
</dbReference>
<accession>A0A1H7VEH9</accession>
<protein>
    <submittedName>
        <fullName evidence="1">Predicted dithiol-disulfide isomerase, DsbA family</fullName>
    </submittedName>
</protein>